<evidence type="ECO:0000256" key="1">
    <source>
        <dbReference type="SAM" id="Phobius"/>
    </source>
</evidence>
<name>A0A2G5SMM1_9PELO</name>
<gene>
    <name evidence="2" type="primary">Cni-T14G11.1</name>
    <name evidence="2" type="synonym">Cnig_chr_X.g23009</name>
    <name evidence="2" type="ORF">B9Z55_023009</name>
</gene>
<keyword evidence="3" id="KW-1185">Reference proteome</keyword>
<dbReference type="EMBL" id="PDUG01000006">
    <property type="protein sequence ID" value="PIC16385.1"/>
    <property type="molecule type" value="Genomic_DNA"/>
</dbReference>
<protein>
    <recommendedName>
        <fullName evidence="4">MARVEL domain-containing protein</fullName>
    </recommendedName>
</protein>
<keyword evidence="1" id="KW-1133">Transmembrane helix</keyword>
<evidence type="ECO:0000313" key="3">
    <source>
        <dbReference type="Proteomes" id="UP000230233"/>
    </source>
</evidence>
<evidence type="ECO:0008006" key="4">
    <source>
        <dbReference type="Google" id="ProtNLM"/>
    </source>
</evidence>
<dbReference type="OrthoDB" id="10030622at2759"/>
<dbReference type="AlphaFoldDB" id="A0A2G5SMM1"/>
<dbReference type="Proteomes" id="UP000230233">
    <property type="component" value="Chromosome X"/>
</dbReference>
<sequence length="284" mass="31542">MFLSKLGTVCTRMDLREANIPATVFHTVAAILAVFAMLSTDWILVEDMSTRNGSIDIDVIQAAQIYMKNAEPCRAIGCHDFWEAIRFGGYIDENGKSHIAFHTPSRVLVDCITPTTANYFYILIAFCFVISATSALCATMSLLPPPAPFLSWLRANSVLEMSNMMLTLCCCTFAIIAQTDVSDQRPDDIVAIGAGVFLVCISGLLSFLAAMASIRQSNRKTRMRRIDNQRLLCARSLRSWRDAGRRPDDVRPIVDFERYLDECTELEQAASQTTQTESTSNPAV</sequence>
<feature type="transmembrane region" description="Helical" evidence="1">
    <location>
        <begin position="20"/>
        <end position="38"/>
    </location>
</feature>
<keyword evidence="1" id="KW-0812">Transmembrane</keyword>
<feature type="transmembrane region" description="Helical" evidence="1">
    <location>
        <begin position="189"/>
        <end position="214"/>
    </location>
</feature>
<comment type="caution">
    <text evidence="2">The sequence shown here is derived from an EMBL/GenBank/DDBJ whole genome shotgun (WGS) entry which is preliminary data.</text>
</comment>
<organism evidence="2 3">
    <name type="scientific">Caenorhabditis nigoni</name>
    <dbReference type="NCBI Taxonomy" id="1611254"/>
    <lineage>
        <taxon>Eukaryota</taxon>
        <taxon>Metazoa</taxon>
        <taxon>Ecdysozoa</taxon>
        <taxon>Nematoda</taxon>
        <taxon>Chromadorea</taxon>
        <taxon>Rhabditida</taxon>
        <taxon>Rhabditina</taxon>
        <taxon>Rhabditomorpha</taxon>
        <taxon>Rhabditoidea</taxon>
        <taxon>Rhabditidae</taxon>
        <taxon>Peloderinae</taxon>
        <taxon>Caenorhabditis</taxon>
    </lineage>
</organism>
<accession>A0A2G5SMM1</accession>
<evidence type="ECO:0000313" key="2">
    <source>
        <dbReference type="EMBL" id="PIC16385.1"/>
    </source>
</evidence>
<keyword evidence="1" id="KW-0472">Membrane</keyword>
<reference evidence="3" key="1">
    <citation type="submission" date="2017-10" db="EMBL/GenBank/DDBJ databases">
        <title>Rapid genome shrinkage in a self-fertile nematode reveals novel sperm competition proteins.</title>
        <authorList>
            <person name="Yin D."/>
            <person name="Schwarz E.M."/>
            <person name="Thomas C.G."/>
            <person name="Felde R.L."/>
            <person name="Korf I.F."/>
            <person name="Cutter A.D."/>
            <person name="Schartner C.M."/>
            <person name="Ralston E.J."/>
            <person name="Meyer B.J."/>
            <person name="Haag E.S."/>
        </authorList>
    </citation>
    <scope>NUCLEOTIDE SEQUENCE [LARGE SCALE GENOMIC DNA]</scope>
    <source>
        <strain evidence="3">JU1422</strain>
    </source>
</reference>
<proteinExistence type="predicted"/>
<feature type="transmembrane region" description="Helical" evidence="1">
    <location>
        <begin position="119"/>
        <end position="143"/>
    </location>
</feature>